<dbReference type="InterPro" id="IPR058651">
    <property type="entry name" value="HTH_VMAP-M9"/>
</dbReference>
<organism evidence="2 3">
    <name type="scientific">Allocoleopsis franciscana PCC 7113</name>
    <dbReference type="NCBI Taxonomy" id="1173027"/>
    <lineage>
        <taxon>Bacteria</taxon>
        <taxon>Bacillati</taxon>
        <taxon>Cyanobacteriota</taxon>
        <taxon>Cyanophyceae</taxon>
        <taxon>Coleofasciculales</taxon>
        <taxon>Coleofasciculaceae</taxon>
        <taxon>Allocoleopsis</taxon>
        <taxon>Allocoleopsis franciscana</taxon>
    </lineage>
</organism>
<dbReference type="KEGG" id="mic:Mic7113_6369"/>
<reference evidence="2 3" key="1">
    <citation type="submission" date="2012-06" db="EMBL/GenBank/DDBJ databases">
        <title>Finished chromosome of genome of Microcoleus sp. PCC 7113.</title>
        <authorList>
            <consortium name="US DOE Joint Genome Institute"/>
            <person name="Gugger M."/>
            <person name="Coursin T."/>
            <person name="Rippka R."/>
            <person name="Tandeau De Marsac N."/>
            <person name="Huntemann M."/>
            <person name="Wei C.-L."/>
            <person name="Han J."/>
            <person name="Detter J.C."/>
            <person name="Han C."/>
            <person name="Tapia R."/>
            <person name="Chen A."/>
            <person name="Kyrpides N."/>
            <person name="Mavromatis K."/>
            <person name="Markowitz V."/>
            <person name="Szeto E."/>
            <person name="Ivanova N."/>
            <person name="Pagani I."/>
            <person name="Pati A."/>
            <person name="Goodwin L."/>
            <person name="Nordberg H.P."/>
            <person name="Cantor M.N."/>
            <person name="Hua S.X."/>
            <person name="Woyke T."/>
            <person name="Kerfeld C.A."/>
        </authorList>
    </citation>
    <scope>NUCLEOTIDE SEQUENCE [LARGE SCALE GENOMIC DNA]</scope>
    <source>
        <strain evidence="2 3">PCC 7113</strain>
    </source>
</reference>
<gene>
    <name evidence="2" type="ORF">Mic7113_6369</name>
</gene>
<dbReference type="InterPro" id="IPR027417">
    <property type="entry name" value="P-loop_NTPase"/>
</dbReference>
<name>K9WQ78_9CYAN</name>
<evidence type="ECO:0000259" key="1">
    <source>
        <dbReference type="SMART" id="SM00382"/>
    </source>
</evidence>
<dbReference type="eggNOG" id="COG1672">
    <property type="taxonomic scope" value="Bacteria"/>
</dbReference>
<dbReference type="Pfam" id="PF00931">
    <property type="entry name" value="NB-ARC"/>
    <property type="match status" value="1"/>
</dbReference>
<dbReference type="AlphaFoldDB" id="K9WQ78"/>
<dbReference type="Pfam" id="PF26355">
    <property type="entry name" value="HTH_VMAP-M9"/>
    <property type="match status" value="1"/>
</dbReference>
<keyword evidence="3" id="KW-1185">Reference proteome</keyword>
<protein>
    <submittedName>
        <fullName evidence="2">NB-ARC domain-containing protein</fullName>
    </submittedName>
</protein>
<evidence type="ECO:0000313" key="2">
    <source>
        <dbReference type="EMBL" id="AFZ21956.1"/>
    </source>
</evidence>
<accession>K9WQ78</accession>
<feature type="domain" description="AAA+ ATPase" evidence="1">
    <location>
        <begin position="172"/>
        <end position="354"/>
    </location>
</feature>
<dbReference type="GO" id="GO:0043531">
    <property type="term" value="F:ADP binding"/>
    <property type="evidence" value="ECO:0007669"/>
    <property type="project" value="InterPro"/>
</dbReference>
<evidence type="ECO:0000313" key="3">
    <source>
        <dbReference type="Proteomes" id="UP000010471"/>
    </source>
</evidence>
<dbReference type="Proteomes" id="UP000010471">
    <property type="component" value="Chromosome"/>
</dbReference>
<dbReference type="Gene3D" id="3.40.50.300">
    <property type="entry name" value="P-loop containing nucleotide triphosphate hydrolases"/>
    <property type="match status" value="1"/>
</dbReference>
<dbReference type="STRING" id="1173027.Mic7113_6369"/>
<dbReference type="InterPro" id="IPR003593">
    <property type="entry name" value="AAA+_ATPase"/>
</dbReference>
<proteinExistence type="predicted"/>
<dbReference type="HOGENOM" id="CLU_025923_0_0_3"/>
<dbReference type="SUPFAM" id="SSF52540">
    <property type="entry name" value="P-loop containing nucleoside triphosphate hydrolases"/>
    <property type="match status" value="1"/>
</dbReference>
<sequence length="489" mass="55734">MSERSDEIGKTRPSHLSMDIAEVLKLADELLFTHTGEHLDHLQGTILKGTLQGQKYAKIASENNLSEGHVRDTASELWQALSDVLGENVNKLNARNILEKIILSNSGSIVDFVESKKVSIYSKQKRSHKPSPLSKPTENKPYLDIDSAPKITDFYGQTDELNTLKTWLIQDCHRIITLVGIIGIGKTTLAIKLIEKIQPQFEYIVYRSLRYCPTIDNFLTDLLQSFISAIIPNTLDRKVNVLLKFLREHRCLIIIDDLQMLFQQRQFAGQYQAEFEGYYFLFKQIAELSHASSLLLITSEQPEDAVSPNAPAKLIATRHKFTRCLKLLGLGESAKQILRDKELSDEQMWDTLIEKYQSHPLWLEMTAMMIQELFAGKVTEFLAYSPLILSNAITSQLSRLWVRLSESEKQLMNYVAKQEDTVTLSQILQETSYPPTELLKAIQSLKRRCLLEDSPNFIGATHGKNYRSALLKINPVFKHYLLSLPLLPT</sequence>
<dbReference type="PRINTS" id="PR00364">
    <property type="entry name" value="DISEASERSIST"/>
</dbReference>
<dbReference type="InterPro" id="IPR002182">
    <property type="entry name" value="NB-ARC"/>
</dbReference>
<dbReference type="SMART" id="SM00382">
    <property type="entry name" value="AAA"/>
    <property type="match status" value="1"/>
</dbReference>
<dbReference type="EMBL" id="CP003630">
    <property type="protein sequence ID" value="AFZ21956.1"/>
    <property type="molecule type" value="Genomic_DNA"/>
</dbReference>